<organism evidence="2 3">
    <name type="scientific">Phaseolus coccineus</name>
    <name type="common">Scarlet runner bean</name>
    <name type="synonym">Phaseolus multiflorus</name>
    <dbReference type="NCBI Taxonomy" id="3886"/>
    <lineage>
        <taxon>Eukaryota</taxon>
        <taxon>Viridiplantae</taxon>
        <taxon>Streptophyta</taxon>
        <taxon>Embryophyta</taxon>
        <taxon>Tracheophyta</taxon>
        <taxon>Spermatophyta</taxon>
        <taxon>Magnoliopsida</taxon>
        <taxon>eudicotyledons</taxon>
        <taxon>Gunneridae</taxon>
        <taxon>Pentapetalae</taxon>
        <taxon>rosids</taxon>
        <taxon>fabids</taxon>
        <taxon>Fabales</taxon>
        <taxon>Fabaceae</taxon>
        <taxon>Papilionoideae</taxon>
        <taxon>50 kb inversion clade</taxon>
        <taxon>NPAAA clade</taxon>
        <taxon>indigoferoid/millettioid clade</taxon>
        <taxon>Phaseoleae</taxon>
        <taxon>Phaseolus</taxon>
    </lineage>
</organism>
<gene>
    <name evidence="2" type="ORF">VNO80_19770</name>
</gene>
<dbReference type="EMBL" id="JAYMYR010000007">
    <property type="protein sequence ID" value="KAK7354311.1"/>
    <property type="molecule type" value="Genomic_DNA"/>
</dbReference>
<protein>
    <submittedName>
        <fullName evidence="2">Uncharacterized protein</fullName>
    </submittedName>
</protein>
<reference evidence="2 3" key="1">
    <citation type="submission" date="2024-01" db="EMBL/GenBank/DDBJ databases">
        <title>The genomes of 5 underutilized Papilionoideae crops provide insights into root nodulation and disease resistanc.</title>
        <authorList>
            <person name="Jiang F."/>
        </authorList>
    </citation>
    <scope>NUCLEOTIDE SEQUENCE [LARGE SCALE GENOMIC DNA]</scope>
    <source>
        <strain evidence="2">JINMINGXINNONG_FW02</strain>
        <tissue evidence="2">Leaves</tissue>
    </source>
</reference>
<dbReference type="AlphaFoldDB" id="A0AAN9MI04"/>
<sequence>MSLQGITSPIQILHQCNNQCYTHLNNALYFFFFIFGQILYFSILVAKAILFAISSLIDHMIMFVEVNILCLDRLKSFTAKLGAAAARKLKLEDQK</sequence>
<evidence type="ECO:0000256" key="1">
    <source>
        <dbReference type="SAM" id="Phobius"/>
    </source>
</evidence>
<evidence type="ECO:0000313" key="3">
    <source>
        <dbReference type="Proteomes" id="UP001374584"/>
    </source>
</evidence>
<keyword evidence="3" id="KW-1185">Reference proteome</keyword>
<comment type="caution">
    <text evidence="2">The sequence shown here is derived from an EMBL/GenBank/DDBJ whole genome shotgun (WGS) entry which is preliminary data.</text>
</comment>
<name>A0AAN9MI04_PHACN</name>
<accession>A0AAN9MI04</accession>
<keyword evidence="1" id="KW-0812">Transmembrane</keyword>
<feature type="transmembrane region" description="Helical" evidence="1">
    <location>
        <begin position="27"/>
        <end position="53"/>
    </location>
</feature>
<proteinExistence type="predicted"/>
<evidence type="ECO:0000313" key="2">
    <source>
        <dbReference type="EMBL" id="KAK7354311.1"/>
    </source>
</evidence>
<keyword evidence="1" id="KW-1133">Transmembrane helix</keyword>
<dbReference type="Proteomes" id="UP001374584">
    <property type="component" value="Unassembled WGS sequence"/>
</dbReference>
<keyword evidence="1" id="KW-0472">Membrane</keyword>